<evidence type="ECO:0000313" key="2">
    <source>
        <dbReference type="Proteomes" id="UP001157502"/>
    </source>
</evidence>
<name>A0ACC2FXI5_DALPE</name>
<reference evidence="1" key="1">
    <citation type="submission" date="2021-05" db="EMBL/GenBank/DDBJ databases">
        <authorList>
            <person name="Pan Q."/>
            <person name="Jouanno E."/>
            <person name="Zahm M."/>
            <person name="Klopp C."/>
            <person name="Cabau C."/>
            <person name="Louis A."/>
            <person name="Berthelot C."/>
            <person name="Parey E."/>
            <person name="Roest Crollius H."/>
            <person name="Montfort J."/>
            <person name="Robinson-Rechavi M."/>
            <person name="Bouchez O."/>
            <person name="Lampietro C."/>
            <person name="Lopez Roques C."/>
            <person name="Donnadieu C."/>
            <person name="Postlethwait J."/>
            <person name="Bobe J."/>
            <person name="Dillon D."/>
            <person name="Chandos A."/>
            <person name="von Hippel F."/>
            <person name="Guiguen Y."/>
        </authorList>
    </citation>
    <scope>NUCLEOTIDE SEQUENCE</scope>
    <source>
        <strain evidence="1">YG-Jan2019</strain>
    </source>
</reference>
<sequence length="152" mass="16759">MKPFDTLFSLLSVPDLSQEQRSNSVAVAGAVMGAVLALFLIAVFTIVVLTARKTSPPAYSDKVIDLPPTHKPPPPYVGRPPAIPLAVHAPQVAILSQPRGVGRRFEMAEKTPTKLTHREPPSPSHQPLSYQEWVCHRNGADRVYINHQEHYV</sequence>
<keyword evidence="2" id="KW-1185">Reference proteome</keyword>
<organism evidence="1 2">
    <name type="scientific">Dallia pectoralis</name>
    <name type="common">Alaska blackfish</name>
    <dbReference type="NCBI Taxonomy" id="75939"/>
    <lineage>
        <taxon>Eukaryota</taxon>
        <taxon>Metazoa</taxon>
        <taxon>Chordata</taxon>
        <taxon>Craniata</taxon>
        <taxon>Vertebrata</taxon>
        <taxon>Euteleostomi</taxon>
        <taxon>Actinopterygii</taxon>
        <taxon>Neopterygii</taxon>
        <taxon>Teleostei</taxon>
        <taxon>Protacanthopterygii</taxon>
        <taxon>Esociformes</taxon>
        <taxon>Umbridae</taxon>
        <taxon>Dallia</taxon>
    </lineage>
</organism>
<protein>
    <submittedName>
        <fullName evidence="1">Uncharacterized protein</fullName>
    </submittedName>
</protein>
<gene>
    <name evidence="1" type="ORF">DPEC_G00232550</name>
</gene>
<dbReference type="Proteomes" id="UP001157502">
    <property type="component" value="Chromosome 20"/>
</dbReference>
<comment type="caution">
    <text evidence="1">The sequence shown here is derived from an EMBL/GenBank/DDBJ whole genome shotgun (WGS) entry which is preliminary data.</text>
</comment>
<proteinExistence type="predicted"/>
<evidence type="ECO:0000313" key="1">
    <source>
        <dbReference type="EMBL" id="KAJ7996001.1"/>
    </source>
</evidence>
<dbReference type="EMBL" id="CM055747">
    <property type="protein sequence ID" value="KAJ7996001.1"/>
    <property type="molecule type" value="Genomic_DNA"/>
</dbReference>
<accession>A0ACC2FXI5</accession>